<dbReference type="Gene3D" id="2.20.70.10">
    <property type="match status" value="1"/>
</dbReference>
<sequence length="181" mass="20425">MKYCSHCRAEVTFDIPEGDNRHRHICHSCDTIFYENPRIVAGTLPVFDGRILLCRRAISPRKGYWTLPAGFMENGESTEQAALRETWEEAEARPVLGNLYSMITVPHINQVHIFFLAEMQVPEFSAGPESLEVALFTPAEIPWDKIAFPTVSETLKRFIDGATGPHVFDIRPDQALHAGND</sequence>
<keyword evidence="3" id="KW-1185">Reference proteome</keyword>
<dbReference type="STRING" id="484498.SAMN05421686_10376"/>
<dbReference type="RefSeq" id="WP_076514628.1">
    <property type="nucleotide sequence ID" value="NZ_FTOH01000003.1"/>
</dbReference>
<evidence type="ECO:0000259" key="1">
    <source>
        <dbReference type="PROSITE" id="PS51462"/>
    </source>
</evidence>
<dbReference type="Pfam" id="PF14803">
    <property type="entry name" value="Zn_ribbon_Nudix"/>
    <property type="match status" value="1"/>
</dbReference>
<name>A0A1N7KTF1_9GAMM</name>
<dbReference type="Pfam" id="PF00293">
    <property type="entry name" value="NUDIX"/>
    <property type="match status" value="1"/>
</dbReference>
<dbReference type="OrthoDB" id="5417595at2"/>
<protein>
    <submittedName>
        <fullName evidence="2">ADP-ribose pyrophosphatase YjhB, NUDIX family</fullName>
    </submittedName>
</protein>
<dbReference type="PANTHER" id="PTHR43222">
    <property type="entry name" value="NUDIX HYDROLASE 23"/>
    <property type="match status" value="1"/>
</dbReference>
<dbReference type="AlphaFoldDB" id="A0A1N7KTF1"/>
<accession>A0A1N7KTF1</accession>
<dbReference type="Gene3D" id="3.90.79.10">
    <property type="entry name" value="Nucleoside Triphosphate Pyrophosphohydrolase"/>
    <property type="match status" value="1"/>
</dbReference>
<dbReference type="Proteomes" id="UP000185639">
    <property type="component" value="Unassembled WGS sequence"/>
</dbReference>
<proteinExistence type="predicted"/>
<dbReference type="GO" id="GO:0003824">
    <property type="term" value="F:catalytic activity"/>
    <property type="evidence" value="ECO:0007669"/>
    <property type="project" value="UniProtKB-ARBA"/>
</dbReference>
<dbReference type="CDD" id="cd04511">
    <property type="entry name" value="NUDIX_Hydrolase"/>
    <property type="match status" value="1"/>
</dbReference>
<gene>
    <name evidence="2" type="ORF">SAMN05421686_10376</name>
</gene>
<dbReference type="PROSITE" id="PS51462">
    <property type="entry name" value="NUDIX"/>
    <property type="match status" value="1"/>
</dbReference>
<reference evidence="3" key="1">
    <citation type="submission" date="2017-01" db="EMBL/GenBank/DDBJ databases">
        <authorList>
            <person name="Varghese N."/>
            <person name="Submissions S."/>
        </authorList>
    </citation>
    <scope>NUCLEOTIDE SEQUENCE [LARGE SCALE GENOMIC DNA]</scope>
    <source>
        <strain evidence="3">DSM 24913</strain>
    </source>
</reference>
<dbReference type="EMBL" id="FTOH01000003">
    <property type="protein sequence ID" value="SIS64710.1"/>
    <property type="molecule type" value="Genomic_DNA"/>
</dbReference>
<dbReference type="PANTHER" id="PTHR43222:SF2">
    <property type="entry name" value="NUDIX HYDROLASE 23, CHLOROPLASTIC"/>
    <property type="match status" value="1"/>
</dbReference>
<feature type="domain" description="Nudix hydrolase" evidence="1">
    <location>
        <begin position="36"/>
        <end position="163"/>
    </location>
</feature>
<organism evidence="2 3">
    <name type="scientific">Thalassolituus maritimus</name>
    <dbReference type="NCBI Taxonomy" id="484498"/>
    <lineage>
        <taxon>Bacteria</taxon>
        <taxon>Pseudomonadati</taxon>
        <taxon>Pseudomonadota</taxon>
        <taxon>Gammaproteobacteria</taxon>
        <taxon>Oceanospirillales</taxon>
        <taxon>Oceanospirillaceae</taxon>
        <taxon>Thalassolituus</taxon>
    </lineage>
</organism>
<dbReference type="SUPFAM" id="SSF55811">
    <property type="entry name" value="Nudix"/>
    <property type="match status" value="1"/>
</dbReference>
<dbReference type="InterPro" id="IPR029401">
    <property type="entry name" value="Nudix_N"/>
</dbReference>
<evidence type="ECO:0000313" key="3">
    <source>
        <dbReference type="Proteomes" id="UP000185639"/>
    </source>
</evidence>
<dbReference type="InterPro" id="IPR015797">
    <property type="entry name" value="NUDIX_hydrolase-like_dom_sf"/>
</dbReference>
<dbReference type="InterPro" id="IPR000086">
    <property type="entry name" value="NUDIX_hydrolase_dom"/>
</dbReference>
<evidence type="ECO:0000313" key="2">
    <source>
        <dbReference type="EMBL" id="SIS64710.1"/>
    </source>
</evidence>